<keyword evidence="3" id="KW-0949">S-adenosyl-L-methionine</keyword>
<keyword evidence="1 5" id="KW-0489">Methyltransferase</keyword>
<reference evidence="5 6" key="1">
    <citation type="submission" date="2020-06" db="EMBL/GenBank/DDBJ databases">
        <title>Genome mining for natural products.</title>
        <authorList>
            <person name="Zhang B."/>
            <person name="Shi J."/>
            <person name="Ge H."/>
        </authorList>
    </citation>
    <scope>NUCLEOTIDE SEQUENCE [LARGE SCALE GENOMIC DNA]</scope>
    <source>
        <strain evidence="5 6">NA00687</strain>
    </source>
</reference>
<dbReference type="GO" id="GO:0032259">
    <property type="term" value="P:methylation"/>
    <property type="evidence" value="ECO:0007669"/>
    <property type="project" value="UniProtKB-KW"/>
</dbReference>
<protein>
    <submittedName>
        <fullName evidence="5">Class I SAM-dependent methyltransferase</fullName>
    </submittedName>
</protein>
<dbReference type="Gene3D" id="2.20.130.10">
    <property type="entry name" value="CAC2371-like domains"/>
    <property type="match status" value="1"/>
</dbReference>
<evidence type="ECO:0000256" key="2">
    <source>
        <dbReference type="ARBA" id="ARBA00022679"/>
    </source>
</evidence>
<feature type="domain" description="Methyltransferase" evidence="4">
    <location>
        <begin position="50"/>
        <end position="135"/>
    </location>
</feature>
<evidence type="ECO:0000256" key="1">
    <source>
        <dbReference type="ARBA" id="ARBA00022603"/>
    </source>
</evidence>
<dbReference type="CDD" id="cd02440">
    <property type="entry name" value="AdoMet_MTases"/>
    <property type="match status" value="1"/>
</dbReference>
<dbReference type="Gene3D" id="3.40.50.150">
    <property type="entry name" value="Vaccinia Virus protein VP39"/>
    <property type="match status" value="1"/>
</dbReference>
<name>A0A7H8NFV1_9ACTN</name>
<proteinExistence type="predicted"/>
<evidence type="ECO:0000259" key="4">
    <source>
        <dbReference type="Pfam" id="PF13649"/>
    </source>
</evidence>
<keyword evidence="2 5" id="KW-0808">Transferase</keyword>
<dbReference type="RefSeq" id="WP_176165039.1">
    <property type="nucleotide sequence ID" value="NZ_CP054929.1"/>
</dbReference>
<evidence type="ECO:0000313" key="5">
    <source>
        <dbReference type="EMBL" id="QKW53332.1"/>
    </source>
</evidence>
<dbReference type="PANTHER" id="PTHR43464:SF19">
    <property type="entry name" value="UBIQUINONE BIOSYNTHESIS O-METHYLTRANSFERASE, MITOCHONDRIAL"/>
    <property type="match status" value="1"/>
</dbReference>
<dbReference type="GO" id="GO:0008168">
    <property type="term" value="F:methyltransferase activity"/>
    <property type="evidence" value="ECO:0007669"/>
    <property type="project" value="UniProtKB-KW"/>
</dbReference>
<dbReference type="EMBL" id="CP054929">
    <property type="protein sequence ID" value="QKW53332.1"/>
    <property type="molecule type" value="Genomic_DNA"/>
</dbReference>
<dbReference type="InterPro" id="IPR041698">
    <property type="entry name" value="Methyltransf_25"/>
</dbReference>
<sequence>MDATRREGHEGTGPGAITPDGCAVEMYARLPAGDEPEIVAAHVPAGARLLELGSGAGRLTRPLVERGFEVVAVDESPEMLTHVRGARTVCSPIERLDLGERFDAVLLASFLVNTADEALGAALLGACARHVAPDGCVLIQRENDRWHDAATVPRTWERDGLRIRMASAEHRGTDRVAVRMEYAYEGAEWSHSFVSRVLPDAEFEAELAAAGLALDAYLTDDHSWARAVPAPRG</sequence>
<organism evidence="5 6">
    <name type="scientific">Streptomyces buecherae</name>
    <dbReference type="NCBI Taxonomy" id="2763006"/>
    <lineage>
        <taxon>Bacteria</taxon>
        <taxon>Bacillati</taxon>
        <taxon>Actinomycetota</taxon>
        <taxon>Actinomycetes</taxon>
        <taxon>Kitasatosporales</taxon>
        <taxon>Streptomycetaceae</taxon>
        <taxon>Streptomyces</taxon>
    </lineage>
</organism>
<dbReference type="AlphaFoldDB" id="A0A7H8NFV1"/>
<dbReference type="PANTHER" id="PTHR43464">
    <property type="entry name" value="METHYLTRANSFERASE"/>
    <property type="match status" value="1"/>
</dbReference>
<evidence type="ECO:0000313" key="6">
    <source>
        <dbReference type="Proteomes" id="UP000509303"/>
    </source>
</evidence>
<dbReference type="Proteomes" id="UP000509303">
    <property type="component" value="Chromosome"/>
</dbReference>
<gene>
    <name evidence="5" type="ORF">HUT08_31565</name>
</gene>
<evidence type="ECO:0000256" key="3">
    <source>
        <dbReference type="ARBA" id="ARBA00022691"/>
    </source>
</evidence>
<dbReference type="InterPro" id="IPR029063">
    <property type="entry name" value="SAM-dependent_MTases_sf"/>
</dbReference>
<dbReference type="SUPFAM" id="SSF53335">
    <property type="entry name" value="S-adenosyl-L-methionine-dependent methyltransferases"/>
    <property type="match status" value="1"/>
</dbReference>
<accession>A0A7H8NFV1</accession>
<dbReference type="Pfam" id="PF13649">
    <property type="entry name" value="Methyltransf_25"/>
    <property type="match status" value="1"/>
</dbReference>
<keyword evidence="6" id="KW-1185">Reference proteome</keyword>